<dbReference type="GO" id="GO:0005634">
    <property type="term" value="C:nucleus"/>
    <property type="evidence" value="ECO:0007669"/>
    <property type="project" value="InterPro"/>
</dbReference>
<evidence type="ECO:0000313" key="3">
    <source>
        <dbReference type="Proteomes" id="UP000008983"/>
    </source>
</evidence>
<dbReference type="Proteomes" id="UP000008983">
    <property type="component" value="Unassembled WGS sequence"/>
</dbReference>
<dbReference type="GO" id="GO:0003676">
    <property type="term" value="F:nucleic acid binding"/>
    <property type="evidence" value="ECO:0007669"/>
    <property type="project" value="InterPro"/>
</dbReference>
<dbReference type="PANTHER" id="PTHR10644">
    <property type="entry name" value="DNA REPAIR/RNA PROCESSING CPSF FAMILY"/>
    <property type="match status" value="1"/>
</dbReference>
<sequence>MIGYLTYKEPEDDVNCKFYCHFLRENQMPELVNTNNVYKDFIFDFCFLNYPSLNDSTEHFKVVLMERDKVMMFPTIDGPYHQRLIISSIWNNKQYFLVGDIQKGMQLYEMDERENKVKQIGEENANINIRQCLLFFIQNTNTLRALVADEYKNLYAYSLIQQQDLNEKKNVQMELIANFHLGSKVNKIITDQKQIIEKGDNQQQEAVSHILLLSQDGNISVLKLIYEQGENTLLFDLQKTIYEELPYIGSLDYREYRECKTFKQSMFLRNSHEFFELNILDVYFNLTRPLQEKIAWKLNRSREDFINVIIGTILM</sequence>
<dbReference type="RefSeq" id="XP_004030460.1">
    <property type="nucleotide sequence ID" value="XM_004030412.1"/>
</dbReference>
<dbReference type="eggNOG" id="ENOG502R2EM">
    <property type="taxonomic scope" value="Eukaryota"/>
</dbReference>
<name>G0QZW2_ICHMU</name>
<gene>
    <name evidence="2" type="ORF">IMG5_160230</name>
</gene>
<proteinExistence type="predicted"/>
<keyword evidence="3" id="KW-1185">Reference proteome</keyword>
<dbReference type="Gene3D" id="2.130.10.10">
    <property type="entry name" value="YVTN repeat-like/Quinoprotein amine dehydrogenase"/>
    <property type="match status" value="1"/>
</dbReference>
<protein>
    <recommendedName>
        <fullName evidence="1">RSE1/DDB1/CPSF1 C-terminal domain-containing protein</fullName>
    </recommendedName>
</protein>
<dbReference type="InterPro" id="IPR050358">
    <property type="entry name" value="RSE1/DDB1/CFT1"/>
</dbReference>
<accession>G0QZW2</accession>
<dbReference type="AlphaFoldDB" id="G0QZW2"/>
<feature type="domain" description="RSE1/DDB1/CPSF1 C-terminal" evidence="1">
    <location>
        <begin position="80"/>
        <end position="262"/>
    </location>
</feature>
<dbReference type="OrthoDB" id="10593211at2759"/>
<dbReference type="EMBL" id="GL984171">
    <property type="protein sequence ID" value="EGR29224.1"/>
    <property type="molecule type" value="Genomic_DNA"/>
</dbReference>
<organism evidence="2 3">
    <name type="scientific">Ichthyophthirius multifiliis</name>
    <name type="common">White spot disease agent</name>
    <name type="synonym">Ich</name>
    <dbReference type="NCBI Taxonomy" id="5932"/>
    <lineage>
        <taxon>Eukaryota</taxon>
        <taxon>Sar</taxon>
        <taxon>Alveolata</taxon>
        <taxon>Ciliophora</taxon>
        <taxon>Intramacronucleata</taxon>
        <taxon>Oligohymenophorea</taxon>
        <taxon>Hymenostomatida</taxon>
        <taxon>Ophryoglenina</taxon>
        <taxon>Ichthyophthirius</taxon>
    </lineage>
</organism>
<reference evidence="2 3" key="1">
    <citation type="submission" date="2011-07" db="EMBL/GenBank/DDBJ databases">
        <authorList>
            <person name="Coyne R."/>
            <person name="Brami D."/>
            <person name="Johnson J."/>
            <person name="Hostetler J."/>
            <person name="Hannick L."/>
            <person name="Clark T."/>
            <person name="Cassidy-Hanley D."/>
            <person name="Inman J."/>
        </authorList>
    </citation>
    <scope>NUCLEOTIDE SEQUENCE [LARGE SCALE GENOMIC DNA]</scope>
    <source>
        <strain evidence="2 3">G5</strain>
    </source>
</reference>
<evidence type="ECO:0000313" key="2">
    <source>
        <dbReference type="EMBL" id="EGR29224.1"/>
    </source>
</evidence>
<dbReference type="OMA" id="EINMAQH"/>
<dbReference type="InParanoid" id="G0QZW2"/>
<dbReference type="Pfam" id="PF03178">
    <property type="entry name" value="CPSF_A"/>
    <property type="match status" value="1"/>
</dbReference>
<dbReference type="GeneID" id="14905333"/>
<evidence type="ECO:0000259" key="1">
    <source>
        <dbReference type="Pfam" id="PF03178"/>
    </source>
</evidence>
<dbReference type="InterPro" id="IPR015943">
    <property type="entry name" value="WD40/YVTN_repeat-like_dom_sf"/>
</dbReference>
<dbReference type="InterPro" id="IPR004871">
    <property type="entry name" value="RSE1/DDB1/CPSF1_C"/>
</dbReference>